<dbReference type="GO" id="GO:0040029">
    <property type="term" value="P:epigenetic regulation of gene expression"/>
    <property type="evidence" value="ECO:0007669"/>
    <property type="project" value="TreeGrafter"/>
</dbReference>
<gene>
    <name evidence="3" type="ORF">SUTMEG_18020</name>
</gene>
<dbReference type="OrthoDB" id="9808367at2"/>
<dbReference type="GO" id="GO:0004407">
    <property type="term" value="F:histone deacetylase activity"/>
    <property type="evidence" value="ECO:0007669"/>
    <property type="project" value="TreeGrafter"/>
</dbReference>
<dbReference type="SUPFAM" id="SSF52768">
    <property type="entry name" value="Arginase/deacetylase"/>
    <property type="match status" value="1"/>
</dbReference>
<dbReference type="InterPro" id="IPR023801">
    <property type="entry name" value="His_deacetylse_dom"/>
</dbReference>
<dbReference type="InterPro" id="IPR023696">
    <property type="entry name" value="Ureohydrolase_dom_sf"/>
</dbReference>
<proteinExistence type="inferred from homology"/>
<evidence type="ECO:0000313" key="4">
    <source>
        <dbReference type="Proteomes" id="UP000271003"/>
    </source>
</evidence>
<name>A0A2Z6IBI9_9BURK</name>
<dbReference type="Pfam" id="PF00850">
    <property type="entry name" value="Hist_deacetyl"/>
    <property type="match status" value="1"/>
</dbReference>
<evidence type="ECO:0000256" key="1">
    <source>
        <dbReference type="ARBA" id="ARBA00005947"/>
    </source>
</evidence>
<accession>A0A2Z6IBI9</accession>
<comment type="similarity">
    <text evidence="1">Belongs to the histone deacetylase family.</text>
</comment>
<dbReference type="CDD" id="cd11599">
    <property type="entry name" value="HDAC_classII_2"/>
    <property type="match status" value="1"/>
</dbReference>
<protein>
    <submittedName>
        <fullName evidence="3">Deacetylase</fullName>
    </submittedName>
</protein>
<dbReference type="PANTHER" id="PTHR10625">
    <property type="entry name" value="HISTONE DEACETYLASE HDAC1-RELATED"/>
    <property type="match status" value="1"/>
</dbReference>
<dbReference type="RefSeq" id="WP_120177468.1">
    <property type="nucleotide sequence ID" value="NZ_AP018786.1"/>
</dbReference>
<dbReference type="EMBL" id="AP018786">
    <property type="protein sequence ID" value="BBF23911.1"/>
    <property type="molecule type" value="Genomic_DNA"/>
</dbReference>
<dbReference type="InterPro" id="IPR037138">
    <property type="entry name" value="His_deacetylse_dom_sf"/>
</dbReference>
<feature type="domain" description="Histone deacetylase" evidence="2">
    <location>
        <begin position="30"/>
        <end position="315"/>
    </location>
</feature>
<organism evidence="3 4">
    <name type="scientific">Sutterella megalosphaeroides</name>
    <dbReference type="NCBI Taxonomy" id="2494234"/>
    <lineage>
        <taxon>Bacteria</taxon>
        <taxon>Pseudomonadati</taxon>
        <taxon>Pseudomonadota</taxon>
        <taxon>Betaproteobacteria</taxon>
        <taxon>Burkholderiales</taxon>
        <taxon>Sutterellaceae</taxon>
        <taxon>Sutterella</taxon>
    </lineage>
</organism>
<dbReference type="PRINTS" id="PR01270">
    <property type="entry name" value="HDASUPER"/>
</dbReference>
<keyword evidence="4" id="KW-1185">Reference proteome</keyword>
<evidence type="ECO:0000313" key="3">
    <source>
        <dbReference type="EMBL" id="BBF23911.1"/>
    </source>
</evidence>
<dbReference type="KEGG" id="sutt:SUTMEG_18020"/>
<sequence length="321" mass="35408">MTTNDDWRTLPTGYFTHELALAPNPLDGAPEAAARIDAIESRMLVGGLDERVDRRLCGPAERTTVELAHDPEYLDRLERASAGDPEALARFSMPDMRVGADTYRAAMCSAGAVVEAVDALLERTVRNVFCAVRPPGHHAGRARASGFCFVNNVAVGALYALRRRRLERVAVIDFDVHHGDGTEEIVAENPSVRFFSLFQWPLFPDRRIVPTPSNVVATPLAAGADGTTLREIVEGLWLPKLEAFRPQMIFLSSGFDAHTEETMAQLKFSEVDYAYLTRRLVDASEALCDGRLVSVLEGGYSLRSLARSVLVHLQMLGRNRT</sequence>
<dbReference type="Proteomes" id="UP000271003">
    <property type="component" value="Chromosome"/>
</dbReference>
<dbReference type="InterPro" id="IPR000286">
    <property type="entry name" value="HDACs"/>
</dbReference>
<evidence type="ECO:0000259" key="2">
    <source>
        <dbReference type="Pfam" id="PF00850"/>
    </source>
</evidence>
<dbReference type="AlphaFoldDB" id="A0A2Z6IBI9"/>
<dbReference type="Gene3D" id="3.40.800.20">
    <property type="entry name" value="Histone deacetylase domain"/>
    <property type="match status" value="1"/>
</dbReference>
<reference evidence="3 4" key="1">
    <citation type="journal article" date="2018" name="Int. J. Syst. Evol. Microbiol.">
        <title>Mesosutterella multiformis gen. nov., sp. nov., a member of the family Sutterellaceae and Sutterella megalosphaeroides sp. nov., isolated from human faeces.</title>
        <authorList>
            <person name="Sakamoto M."/>
            <person name="Ikeyama N."/>
            <person name="Kunihiro T."/>
            <person name="Iino T."/>
            <person name="Yuki M."/>
            <person name="Ohkuma M."/>
        </authorList>
    </citation>
    <scope>NUCLEOTIDE SEQUENCE [LARGE SCALE GENOMIC DNA]</scope>
    <source>
        <strain evidence="3 4">6FBBBH3</strain>
    </source>
</reference>
<dbReference type="PANTHER" id="PTHR10625:SF10">
    <property type="entry name" value="HISTONE DEACETYLASE HDAC1"/>
    <property type="match status" value="1"/>
</dbReference>